<proteinExistence type="inferred from homology"/>
<dbReference type="Gene3D" id="3.40.50.720">
    <property type="entry name" value="NAD(P)-binding Rossmann-like Domain"/>
    <property type="match status" value="1"/>
</dbReference>
<evidence type="ECO:0000259" key="3">
    <source>
        <dbReference type="Pfam" id="PF01408"/>
    </source>
</evidence>
<keyword evidence="6" id="KW-1185">Reference proteome</keyword>
<dbReference type="InterPro" id="IPR036291">
    <property type="entry name" value="NAD(P)-bd_dom_sf"/>
</dbReference>
<dbReference type="Proteomes" id="UP000295499">
    <property type="component" value="Unassembled WGS sequence"/>
</dbReference>
<reference evidence="5 6" key="1">
    <citation type="submission" date="2019-03" db="EMBL/GenBank/DDBJ databases">
        <title>Genomic Encyclopedia of Archaeal and Bacterial Type Strains, Phase II (KMG-II): from individual species to whole genera.</title>
        <authorList>
            <person name="Goeker M."/>
        </authorList>
    </citation>
    <scope>NUCLEOTIDE SEQUENCE [LARGE SCALE GENOMIC DNA]</scope>
    <source>
        <strain evidence="5 6">DSM 19034</strain>
    </source>
</reference>
<dbReference type="SUPFAM" id="SSF51735">
    <property type="entry name" value="NAD(P)-binding Rossmann-fold domains"/>
    <property type="match status" value="1"/>
</dbReference>
<comment type="caution">
    <text evidence="5">The sequence shown here is derived from an EMBL/GenBank/DDBJ whole genome shotgun (WGS) entry which is preliminary data.</text>
</comment>
<dbReference type="RefSeq" id="WP_317130252.1">
    <property type="nucleotide sequence ID" value="NZ_SNWM01000003.1"/>
</dbReference>
<dbReference type="Gene3D" id="3.30.360.10">
    <property type="entry name" value="Dihydrodipicolinate Reductase, domain 2"/>
    <property type="match status" value="1"/>
</dbReference>
<evidence type="ECO:0000313" key="5">
    <source>
        <dbReference type="EMBL" id="TDO21465.1"/>
    </source>
</evidence>
<dbReference type="EMBL" id="SNWM01000003">
    <property type="protein sequence ID" value="TDO21465.1"/>
    <property type="molecule type" value="Genomic_DNA"/>
</dbReference>
<evidence type="ECO:0000313" key="6">
    <source>
        <dbReference type="Proteomes" id="UP000295499"/>
    </source>
</evidence>
<name>A0A4R6IHW3_9SPHI</name>
<dbReference type="GO" id="GO:0000166">
    <property type="term" value="F:nucleotide binding"/>
    <property type="evidence" value="ECO:0007669"/>
    <property type="project" value="InterPro"/>
</dbReference>
<feature type="domain" description="Gfo/Idh/MocA-like oxidoreductase N-terminal" evidence="3">
    <location>
        <begin position="4"/>
        <end position="115"/>
    </location>
</feature>
<evidence type="ECO:0000259" key="4">
    <source>
        <dbReference type="Pfam" id="PF02894"/>
    </source>
</evidence>
<dbReference type="PANTHER" id="PTHR43708">
    <property type="entry name" value="CONSERVED EXPRESSED OXIDOREDUCTASE (EUROFUNG)"/>
    <property type="match status" value="1"/>
</dbReference>
<dbReference type="InterPro" id="IPR051317">
    <property type="entry name" value="Gfo/Idh/MocA_oxidoreduct"/>
</dbReference>
<dbReference type="Pfam" id="PF02894">
    <property type="entry name" value="GFO_IDH_MocA_C"/>
    <property type="match status" value="1"/>
</dbReference>
<dbReference type="InterPro" id="IPR000683">
    <property type="entry name" value="Gfo/Idh/MocA-like_OxRdtase_N"/>
</dbReference>
<gene>
    <name evidence="5" type="ORF">CLV32_2570</name>
</gene>
<comment type="similarity">
    <text evidence="1">Belongs to the Gfo/Idh/MocA family.</text>
</comment>
<protein>
    <submittedName>
        <fullName evidence="5">Putative dehydrogenase</fullName>
    </submittedName>
</protein>
<dbReference type="Pfam" id="PF01408">
    <property type="entry name" value="GFO_IDH_MocA"/>
    <property type="match status" value="1"/>
</dbReference>
<feature type="domain" description="Gfo/Idh/MocA-like oxidoreductase C-terminal" evidence="4">
    <location>
        <begin position="131"/>
        <end position="333"/>
    </location>
</feature>
<accession>A0A4R6IHW3</accession>
<sequence length="335" mass="37341">MINTGLLAYGMSGKVFHAPFVSAHQGFNLVAVAERHTKQASTDYPGVISYDSPEALLDDENISLVVINTPNYTHYDYAKKALLKGKDILVEKPFTATVEEAEELFALAEKQNKTILFYQNRRWDSDFISVKEVLASNKLGKLNEVTIRYDRYRAVIGPKSFKEEPVPASGLLFDLAPHLLDQVISVFGEPSSYTKVLAKNRKKTQVDDYFQIHLQYENGLQIYVISNMLVAGTQPAFVIHGETGTFSKARADVQEEQLLKGIRPGMDSYGVEAPENAGLLTVVQEDGTMKSEKIIANPGNYLQLFDAVYNTLIHNAEYPVSTDQVLTQLRIITGL</sequence>
<organism evidence="5 6">
    <name type="scientific">Pedobacter duraquae</name>
    <dbReference type="NCBI Taxonomy" id="425511"/>
    <lineage>
        <taxon>Bacteria</taxon>
        <taxon>Pseudomonadati</taxon>
        <taxon>Bacteroidota</taxon>
        <taxon>Sphingobacteriia</taxon>
        <taxon>Sphingobacteriales</taxon>
        <taxon>Sphingobacteriaceae</taxon>
        <taxon>Pedobacter</taxon>
    </lineage>
</organism>
<dbReference type="InterPro" id="IPR004104">
    <property type="entry name" value="Gfo/Idh/MocA-like_OxRdtase_C"/>
</dbReference>
<evidence type="ECO:0000256" key="2">
    <source>
        <dbReference type="ARBA" id="ARBA00023002"/>
    </source>
</evidence>
<dbReference type="GO" id="GO:0016491">
    <property type="term" value="F:oxidoreductase activity"/>
    <property type="evidence" value="ECO:0007669"/>
    <property type="project" value="UniProtKB-KW"/>
</dbReference>
<dbReference type="PANTHER" id="PTHR43708:SF5">
    <property type="entry name" value="CONSERVED EXPRESSED OXIDOREDUCTASE (EUROFUNG)-RELATED"/>
    <property type="match status" value="1"/>
</dbReference>
<dbReference type="AlphaFoldDB" id="A0A4R6IHW3"/>
<dbReference type="SUPFAM" id="SSF55347">
    <property type="entry name" value="Glyceraldehyde-3-phosphate dehydrogenase-like, C-terminal domain"/>
    <property type="match status" value="1"/>
</dbReference>
<keyword evidence="2" id="KW-0560">Oxidoreductase</keyword>
<evidence type="ECO:0000256" key="1">
    <source>
        <dbReference type="ARBA" id="ARBA00010928"/>
    </source>
</evidence>